<evidence type="ECO:0000256" key="1">
    <source>
        <dbReference type="SAM" id="MobiDB-lite"/>
    </source>
</evidence>
<feature type="compositionally biased region" description="Basic and acidic residues" evidence="1">
    <location>
        <begin position="20"/>
        <end position="30"/>
    </location>
</feature>
<evidence type="ECO:0000256" key="2">
    <source>
        <dbReference type="SAM" id="SignalP"/>
    </source>
</evidence>
<proteinExistence type="predicted"/>
<keyword evidence="4" id="KW-1185">Reference proteome</keyword>
<feature type="compositionally biased region" description="Basic residues" evidence="1">
    <location>
        <begin position="163"/>
        <end position="179"/>
    </location>
</feature>
<organism evidence="3 4">
    <name type="scientific">[Candida] anglica</name>
    <dbReference type="NCBI Taxonomy" id="148631"/>
    <lineage>
        <taxon>Eukaryota</taxon>
        <taxon>Fungi</taxon>
        <taxon>Dikarya</taxon>
        <taxon>Ascomycota</taxon>
        <taxon>Saccharomycotina</taxon>
        <taxon>Pichiomycetes</taxon>
        <taxon>Debaryomycetaceae</taxon>
        <taxon>Kurtzmaniella</taxon>
    </lineage>
</organism>
<feature type="chain" id="PRO_5045276630" evidence="2">
    <location>
        <begin position="18"/>
        <end position="314"/>
    </location>
</feature>
<gene>
    <name evidence="3" type="ORF">CAAN4_F04918</name>
</gene>
<feature type="compositionally biased region" description="Basic and acidic residues" evidence="1">
    <location>
        <begin position="39"/>
        <end position="95"/>
    </location>
</feature>
<dbReference type="EMBL" id="OZ004258">
    <property type="protein sequence ID" value="CAK7911988.1"/>
    <property type="molecule type" value="Genomic_DNA"/>
</dbReference>
<sequence>MKYSIAILTAILGVVAAQQHEQHEQHEQHVQHSQNNNHHTQDHNNNHNNNDHHNNDHHDNDHHNNNHNNNNDHHHNNNNNRELHEETTNVQNERRGNDIKKIEYFATAMAPYYGENPGLQPWLSSYSSLVEQNPRTRDNRLFKTLFKDPVFTSWQHAENQRTKTAKPTKTKTTKTKAPKTTKPPKSDELKDNDMKKVEFFATAMAPYFGENPGLQPWLSSYSSLVEQNPKTRNNKLFKTLFKEKVFTSWQHEYKKYTKTAEKRDAEITGLAEREDKQESVTTPTAGRSTSNKNAGVVEVAAAEVVFAAVVAALL</sequence>
<name>A0ABP0EH85_9ASCO</name>
<evidence type="ECO:0000313" key="4">
    <source>
        <dbReference type="Proteomes" id="UP001497600"/>
    </source>
</evidence>
<feature type="region of interest" description="Disordered" evidence="1">
    <location>
        <begin position="268"/>
        <end position="290"/>
    </location>
</feature>
<reference evidence="3 4" key="1">
    <citation type="submission" date="2024-01" db="EMBL/GenBank/DDBJ databases">
        <authorList>
            <consortium name="Genoscope - CEA"/>
            <person name="William W."/>
        </authorList>
    </citation>
    <scope>NUCLEOTIDE SEQUENCE [LARGE SCALE GENOMIC DNA]</scope>
    <source>
        <strain evidence="3 4">29B2s-10</strain>
    </source>
</reference>
<evidence type="ECO:0000313" key="3">
    <source>
        <dbReference type="EMBL" id="CAK7911988.1"/>
    </source>
</evidence>
<dbReference type="Proteomes" id="UP001497600">
    <property type="component" value="Chromosome F"/>
</dbReference>
<feature type="signal peptide" evidence="2">
    <location>
        <begin position="1"/>
        <end position="17"/>
    </location>
</feature>
<accession>A0ABP0EH85</accession>
<feature type="region of interest" description="Disordered" evidence="1">
    <location>
        <begin position="156"/>
        <end position="191"/>
    </location>
</feature>
<feature type="compositionally biased region" description="Basic and acidic residues" evidence="1">
    <location>
        <begin position="268"/>
        <end position="278"/>
    </location>
</feature>
<feature type="region of interest" description="Disordered" evidence="1">
    <location>
        <begin position="19"/>
        <end position="95"/>
    </location>
</feature>
<feature type="compositionally biased region" description="Polar residues" evidence="1">
    <location>
        <begin position="279"/>
        <end position="290"/>
    </location>
</feature>
<protein>
    <submittedName>
        <fullName evidence="3">Uncharacterized protein</fullName>
    </submittedName>
</protein>
<keyword evidence="2" id="KW-0732">Signal</keyword>